<accession>A0A368VES0</accession>
<name>A0A368VES0_9ACTN</name>
<gene>
    <name evidence="1" type="ORF">DFQ14_11729</name>
</gene>
<evidence type="ECO:0000313" key="1">
    <source>
        <dbReference type="EMBL" id="RCW39193.1"/>
    </source>
</evidence>
<dbReference type="Proteomes" id="UP000253495">
    <property type="component" value="Unassembled WGS sequence"/>
</dbReference>
<sequence length="195" mass="20693">MERMVKADTEPWHGPAIDVYKLVAAGEAKLIEGASAAASAVGAVGAAVSGAGIAVQVVRTTVRDLIAEAMSDLVQWLTRSAIAAGVTLGLATPLLVADVIRIVAKWSNRVAEWLEKIVRSIQNLAEIVKKIKPALDKVTSTMEPVQNAGKKVQRGIGRTGLDDLSTGQQVVRNTAALGSTYDEQAYWKHTTGQEH</sequence>
<keyword evidence="2" id="KW-1185">Reference proteome</keyword>
<evidence type="ECO:0000313" key="2">
    <source>
        <dbReference type="Proteomes" id="UP000253495"/>
    </source>
</evidence>
<organism evidence="1 2">
    <name type="scientific">Halopolyspora algeriensis</name>
    <dbReference type="NCBI Taxonomy" id="1500506"/>
    <lineage>
        <taxon>Bacteria</taxon>
        <taxon>Bacillati</taxon>
        <taxon>Actinomycetota</taxon>
        <taxon>Actinomycetes</taxon>
        <taxon>Actinomycetes incertae sedis</taxon>
        <taxon>Halopolyspora</taxon>
    </lineage>
</organism>
<protein>
    <submittedName>
        <fullName evidence="1">Uncharacterized protein</fullName>
    </submittedName>
</protein>
<dbReference type="AlphaFoldDB" id="A0A368VES0"/>
<dbReference type="EMBL" id="QPJC01000017">
    <property type="protein sequence ID" value="RCW39193.1"/>
    <property type="molecule type" value="Genomic_DNA"/>
</dbReference>
<dbReference type="RefSeq" id="WP_114454846.1">
    <property type="nucleotide sequence ID" value="NZ_QPJC01000017.1"/>
</dbReference>
<reference evidence="1 2" key="1">
    <citation type="submission" date="2018-07" db="EMBL/GenBank/DDBJ databases">
        <title>Genomic Encyclopedia of Type Strains, Phase III (KMG-III): the genomes of soil and plant-associated and newly described type strains.</title>
        <authorList>
            <person name="Whitman W."/>
        </authorList>
    </citation>
    <scope>NUCLEOTIDE SEQUENCE [LARGE SCALE GENOMIC DNA]</scope>
    <source>
        <strain evidence="1 2">CECT 8575</strain>
    </source>
</reference>
<proteinExistence type="predicted"/>
<comment type="caution">
    <text evidence="1">The sequence shown here is derived from an EMBL/GenBank/DDBJ whole genome shotgun (WGS) entry which is preliminary data.</text>
</comment>